<dbReference type="GO" id="GO:0046491">
    <property type="term" value="P:L-methylmalonyl-CoA metabolic process"/>
    <property type="evidence" value="ECO:0007669"/>
    <property type="project" value="TreeGrafter"/>
</dbReference>
<reference evidence="4" key="1">
    <citation type="submission" date="2007-10" db="EMBL/GenBank/DDBJ databases">
        <title>Complete genome of Alkaliphilus oremlandii OhILAs.</title>
        <authorList>
            <person name="Copeland A."/>
            <person name="Lucas S."/>
            <person name="Lapidus A."/>
            <person name="Barry K."/>
            <person name="Detter J.C."/>
            <person name="Glavina del Rio T."/>
            <person name="Hammon N."/>
            <person name="Israni S."/>
            <person name="Dalin E."/>
            <person name="Tice H."/>
            <person name="Pitluck S."/>
            <person name="Chain P."/>
            <person name="Malfatti S."/>
            <person name="Shin M."/>
            <person name="Vergez L."/>
            <person name="Schmutz J."/>
            <person name="Larimer F."/>
            <person name="Land M."/>
            <person name="Hauser L."/>
            <person name="Kyrpides N."/>
            <person name="Mikhailova N."/>
            <person name="Stolz J.F."/>
            <person name="Dawson A."/>
            <person name="Fisher E."/>
            <person name="Crable B."/>
            <person name="Perera E."/>
            <person name="Lisak J."/>
            <person name="Ranganathan M."/>
            <person name="Basu P."/>
            <person name="Richardson P."/>
        </authorList>
    </citation>
    <scope>NUCLEOTIDE SEQUENCE [LARGE SCALE GENOMIC DNA]</scope>
    <source>
        <strain evidence="4">OhILAs</strain>
    </source>
</reference>
<proteinExistence type="predicted"/>
<organism evidence="3 4">
    <name type="scientific">Alkaliphilus oremlandii (strain OhILAs)</name>
    <name type="common">Clostridium oremlandii (strain OhILAs)</name>
    <dbReference type="NCBI Taxonomy" id="350688"/>
    <lineage>
        <taxon>Bacteria</taxon>
        <taxon>Bacillati</taxon>
        <taxon>Bacillota</taxon>
        <taxon>Clostridia</taxon>
        <taxon>Peptostreptococcales</taxon>
        <taxon>Natronincolaceae</taxon>
        <taxon>Alkaliphilus</taxon>
    </lineage>
</organism>
<protein>
    <submittedName>
        <fullName evidence="3">Glyoxalase/bleomycin resistance protein/dioxygenase</fullName>
    </submittedName>
</protein>
<dbReference type="PROSITE" id="PS51819">
    <property type="entry name" value="VOC"/>
    <property type="match status" value="1"/>
</dbReference>
<dbReference type="InterPro" id="IPR037523">
    <property type="entry name" value="VOC_core"/>
</dbReference>
<evidence type="ECO:0000313" key="3">
    <source>
        <dbReference type="EMBL" id="ABW20268.1"/>
    </source>
</evidence>
<dbReference type="OrthoDB" id="192739at2"/>
<evidence type="ECO:0000256" key="1">
    <source>
        <dbReference type="ARBA" id="ARBA00022723"/>
    </source>
</evidence>
<evidence type="ECO:0000313" key="4">
    <source>
        <dbReference type="Proteomes" id="UP000000269"/>
    </source>
</evidence>
<dbReference type="EMBL" id="CP000853">
    <property type="protein sequence ID" value="ABW20268.1"/>
    <property type="molecule type" value="Genomic_DNA"/>
</dbReference>
<dbReference type="InterPro" id="IPR029068">
    <property type="entry name" value="Glyas_Bleomycin-R_OHBP_Dase"/>
</dbReference>
<dbReference type="eggNOG" id="COG0346">
    <property type="taxonomic scope" value="Bacteria"/>
</dbReference>
<dbReference type="Pfam" id="PF00903">
    <property type="entry name" value="Glyoxalase"/>
    <property type="match status" value="1"/>
</dbReference>
<dbReference type="InterPro" id="IPR051785">
    <property type="entry name" value="MMCE/EMCE_epimerase"/>
</dbReference>
<dbReference type="CDD" id="cd06587">
    <property type="entry name" value="VOC"/>
    <property type="match status" value="1"/>
</dbReference>
<dbReference type="SUPFAM" id="SSF54593">
    <property type="entry name" value="Glyoxalase/Bleomycin resistance protein/Dihydroxybiphenyl dioxygenase"/>
    <property type="match status" value="1"/>
</dbReference>
<dbReference type="HOGENOM" id="CLU_046006_8_5_9"/>
<dbReference type="KEGG" id="aoe:Clos_2737"/>
<dbReference type="STRING" id="350688.Clos_2737"/>
<gene>
    <name evidence="3" type="ordered locus">Clos_2737</name>
</gene>
<dbReference type="Gene3D" id="3.10.180.10">
    <property type="entry name" value="2,3-Dihydroxybiphenyl 1,2-Dioxygenase, domain 1"/>
    <property type="match status" value="1"/>
</dbReference>
<accession>A8MKD6</accession>
<keyword evidence="3" id="KW-0223">Dioxygenase</keyword>
<keyword evidence="1" id="KW-0479">Metal-binding</keyword>
<evidence type="ECO:0000259" key="2">
    <source>
        <dbReference type="PROSITE" id="PS51819"/>
    </source>
</evidence>
<dbReference type="Proteomes" id="UP000000269">
    <property type="component" value="Chromosome"/>
</dbReference>
<dbReference type="GO" id="GO:0051213">
    <property type="term" value="F:dioxygenase activity"/>
    <property type="evidence" value="ECO:0007669"/>
    <property type="project" value="UniProtKB-KW"/>
</dbReference>
<dbReference type="RefSeq" id="WP_012160575.1">
    <property type="nucleotide sequence ID" value="NC_009922.1"/>
</dbReference>
<keyword evidence="4" id="KW-1185">Reference proteome</keyword>
<dbReference type="InterPro" id="IPR004360">
    <property type="entry name" value="Glyas_Fos-R_dOase_dom"/>
</dbReference>
<dbReference type="PANTHER" id="PTHR43048:SF3">
    <property type="entry name" value="METHYLMALONYL-COA EPIMERASE, MITOCHONDRIAL"/>
    <property type="match status" value="1"/>
</dbReference>
<dbReference type="GO" id="GO:0004493">
    <property type="term" value="F:methylmalonyl-CoA epimerase activity"/>
    <property type="evidence" value="ECO:0007669"/>
    <property type="project" value="TreeGrafter"/>
</dbReference>
<dbReference type="GO" id="GO:0046872">
    <property type="term" value="F:metal ion binding"/>
    <property type="evidence" value="ECO:0007669"/>
    <property type="project" value="UniProtKB-KW"/>
</dbReference>
<dbReference type="PANTHER" id="PTHR43048">
    <property type="entry name" value="METHYLMALONYL-COA EPIMERASE"/>
    <property type="match status" value="1"/>
</dbReference>
<dbReference type="AlphaFoldDB" id="A8MKD6"/>
<name>A8MKD6_ALKOO</name>
<feature type="domain" description="VOC" evidence="2">
    <location>
        <begin position="2"/>
        <end position="123"/>
    </location>
</feature>
<keyword evidence="3" id="KW-0560">Oxidoreductase</keyword>
<sequence length="124" mass="13746">MKIGFVAIHVKDLDESLVFYTELLGFTEIKRFSPEEGVHLVFLKDEEAGKLELVYNQNVSKSPKDSKGSKVTVGLEVQNLEAVLRKLKSKGVEPIRGPIAVPSGEKIAFIEDPNGVEIEFIEGF</sequence>